<keyword evidence="3" id="KW-1185">Reference proteome</keyword>
<evidence type="ECO:0000313" key="3">
    <source>
        <dbReference type="Proteomes" id="UP001154312"/>
    </source>
</evidence>
<proteinExistence type="predicted"/>
<dbReference type="InterPro" id="IPR052930">
    <property type="entry name" value="TA_antitoxin_MntA"/>
</dbReference>
<dbReference type="RefSeq" id="WP_277444079.1">
    <property type="nucleotide sequence ID" value="NZ_JAKOAV010000017.1"/>
</dbReference>
<feature type="domain" description="Polymerase beta nucleotidyltransferase" evidence="1">
    <location>
        <begin position="26"/>
        <end position="111"/>
    </location>
</feature>
<dbReference type="Proteomes" id="UP001154312">
    <property type="component" value="Unassembled WGS sequence"/>
</dbReference>
<dbReference type="InterPro" id="IPR043519">
    <property type="entry name" value="NT_sf"/>
</dbReference>
<dbReference type="PANTHER" id="PTHR43852:SF3">
    <property type="entry name" value="NUCLEOTIDYLTRANSFERASE"/>
    <property type="match status" value="1"/>
</dbReference>
<evidence type="ECO:0000259" key="1">
    <source>
        <dbReference type="Pfam" id="PF18765"/>
    </source>
</evidence>
<dbReference type="PANTHER" id="PTHR43852">
    <property type="entry name" value="NUCLEOTIDYLTRANSFERASE"/>
    <property type="match status" value="1"/>
</dbReference>
<accession>A0A9X4JTF8</accession>
<comment type="caution">
    <text evidence="2">The sequence shown here is derived from an EMBL/GenBank/DDBJ whole genome shotgun (WGS) entry which is preliminary data.</text>
</comment>
<name>A0A9X4JTF8_9FIRM</name>
<evidence type="ECO:0000313" key="2">
    <source>
        <dbReference type="EMBL" id="MDF9408709.1"/>
    </source>
</evidence>
<dbReference type="CDD" id="cd05403">
    <property type="entry name" value="NT_KNTase_like"/>
    <property type="match status" value="1"/>
</dbReference>
<dbReference type="Pfam" id="PF18765">
    <property type="entry name" value="Polbeta"/>
    <property type="match status" value="1"/>
</dbReference>
<dbReference type="InterPro" id="IPR041633">
    <property type="entry name" value="Polbeta"/>
</dbReference>
<dbReference type="NCBIfam" id="NF047752">
    <property type="entry name" value="MntA_antitoxin"/>
    <property type="match status" value="1"/>
</dbReference>
<protein>
    <submittedName>
        <fullName evidence="2">Nucleotidyltransferase domain-containing protein</fullName>
    </submittedName>
</protein>
<reference evidence="2" key="1">
    <citation type="submission" date="2022-02" db="EMBL/GenBank/DDBJ databases">
        <authorList>
            <person name="Leng L."/>
        </authorList>
    </citation>
    <scope>NUCLEOTIDE SEQUENCE</scope>
    <source>
        <strain evidence="2">JI</strain>
    </source>
</reference>
<gene>
    <name evidence="2" type="ORF">L7E55_10135</name>
</gene>
<sequence length="150" mass="17504">MIFKMSSNIEIEKLLPRFKALSNCFPQVIAAYLFGSHVSGRPTPLSDIDVGVLLNEDLPDMKSFRIEMSLLGELQKIFNTDNIDLVILNKAPLPIQYSATSGILLFSNNHEKRTDFEEYVRKYYIDCLPIYREYREEFFKRLREVKMQNG</sequence>
<dbReference type="SUPFAM" id="SSF81301">
    <property type="entry name" value="Nucleotidyltransferase"/>
    <property type="match status" value="1"/>
</dbReference>
<dbReference type="EMBL" id="JAKOAV010000017">
    <property type="protein sequence ID" value="MDF9408709.1"/>
    <property type="molecule type" value="Genomic_DNA"/>
</dbReference>
<dbReference type="Gene3D" id="3.30.460.10">
    <property type="entry name" value="Beta Polymerase, domain 2"/>
    <property type="match status" value="1"/>
</dbReference>
<dbReference type="AlphaFoldDB" id="A0A9X4JTF8"/>
<organism evidence="2 3">
    <name type="scientific">Pelotomaculum isophthalicicum JI</name>
    <dbReference type="NCBI Taxonomy" id="947010"/>
    <lineage>
        <taxon>Bacteria</taxon>
        <taxon>Bacillati</taxon>
        <taxon>Bacillota</taxon>
        <taxon>Clostridia</taxon>
        <taxon>Eubacteriales</taxon>
        <taxon>Desulfotomaculaceae</taxon>
        <taxon>Pelotomaculum</taxon>
    </lineage>
</organism>